<dbReference type="Gene3D" id="3.10.20.440">
    <property type="entry name" value="2Fe-2S iron-sulphur cluster binding domain, sarcosine oxidase, alpha subunit, N-terminal domain"/>
    <property type="match status" value="1"/>
</dbReference>
<evidence type="ECO:0000313" key="3">
    <source>
        <dbReference type="EMBL" id="AZR72469.1"/>
    </source>
</evidence>
<sequence>MRLEKHPILEFKRGKKVTFTFNGQEVEGYEGETIAAALHAAGIRKLSESQKLHRPRGLFCAIGNCSSCLMKVDGIPNVKICITKVREGMRVEEQKGKGDLSENY</sequence>
<dbReference type="GO" id="GO:0051537">
    <property type="term" value="F:2 iron, 2 sulfur cluster binding"/>
    <property type="evidence" value="ECO:0007669"/>
    <property type="project" value="InterPro"/>
</dbReference>
<dbReference type="OrthoDB" id="573392at2"/>
<organism evidence="3 4">
    <name type="scientific">Anoxybacter fermentans</name>
    <dbReference type="NCBI Taxonomy" id="1323375"/>
    <lineage>
        <taxon>Bacteria</taxon>
        <taxon>Bacillati</taxon>
        <taxon>Bacillota</taxon>
        <taxon>Clostridia</taxon>
        <taxon>Halanaerobiales</taxon>
        <taxon>Anoxybacter</taxon>
    </lineage>
</organism>
<dbReference type="PROSITE" id="PS51085">
    <property type="entry name" value="2FE2S_FER_2"/>
    <property type="match status" value="1"/>
</dbReference>
<accession>A0A3S9SW08</accession>
<evidence type="ECO:0000313" key="4">
    <source>
        <dbReference type="Proteomes" id="UP000267250"/>
    </source>
</evidence>
<evidence type="ECO:0000259" key="2">
    <source>
        <dbReference type="PROSITE" id="PS51085"/>
    </source>
</evidence>
<dbReference type="CDD" id="cd00207">
    <property type="entry name" value="fer2"/>
    <property type="match status" value="1"/>
</dbReference>
<dbReference type="InterPro" id="IPR001041">
    <property type="entry name" value="2Fe-2S_ferredoxin-type"/>
</dbReference>
<protein>
    <submittedName>
        <fullName evidence="3">Pyridine nucleotide-disulfide oxidoreductase</fullName>
    </submittedName>
</protein>
<dbReference type="Proteomes" id="UP000267250">
    <property type="component" value="Chromosome"/>
</dbReference>
<dbReference type="InterPro" id="IPR006058">
    <property type="entry name" value="2Fe2S_fd_BS"/>
</dbReference>
<gene>
    <name evidence="3" type="ORF">BBF96_03175</name>
</gene>
<name>A0A3S9SW08_9FIRM</name>
<dbReference type="GO" id="GO:0016491">
    <property type="term" value="F:oxidoreductase activity"/>
    <property type="evidence" value="ECO:0007669"/>
    <property type="project" value="UniProtKB-KW"/>
</dbReference>
<dbReference type="PROSITE" id="PS00197">
    <property type="entry name" value="2FE2S_FER_1"/>
    <property type="match status" value="1"/>
</dbReference>
<dbReference type="InterPro" id="IPR036010">
    <property type="entry name" value="2Fe-2S_ferredoxin-like_sf"/>
</dbReference>
<keyword evidence="1" id="KW-0560">Oxidoreductase</keyword>
<dbReference type="KEGG" id="aft:BBF96_03175"/>
<keyword evidence="4" id="KW-1185">Reference proteome</keyword>
<feature type="domain" description="2Fe-2S ferredoxin-type" evidence="2">
    <location>
        <begin position="15"/>
        <end position="97"/>
    </location>
</feature>
<dbReference type="SUPFAM" id="SSF54292">
    <property type="entry name" value="2Fe-2S ferredoxin-like"/>
    <property type="match status" value="1"/>
</dbReference>
<dbReference type="RefSeq" id="WP_127015799.1">
    <property type="nucleotide sequence ID" value="NZ_CP016379.1"/>
</dbReference>
<dbReference type="EMBL" id="CP016379">
    <property type="protein sequence ID" value="AZR72469.1"/>
    <property type="molecule type" value="Genomic_DNA"/>
</dbReference>
<proteinExistence type="predicted"/>
<evidence type="ECO:0000256" key="1">
    <source>
        <dbReference type="ARBA" id="ARBA00023002"/>
    </source>
</evidence>
<dbReference type="Pfam" id="PF13510">
    <property type="entry name" value="Fer2_4"/>
    <property type="match status" value="1"/>
</dbReference>
<dbReference type="AlphaFoldDB" id="A0A3S9SW08"/>
<reference evidence="3 4" key="1">
    <citation type="submission" date="2016-07" db="EMBL/GenBank/DDBJ databases">
        <title>Genome and transcriptome analysis of iron-reducing fermentative bacteria Anoxybacter fermentans.</title>
        <authorList>
            <person name="Zeng X."/>
            <person name="Shao Z."/>
        </authorList>
    </citation>
    <scope>NUCLEOTIDE SEQUENCE [LARGE SCALE GENOMIC DNA]</scope>
    <source>
        <strain evidence="3 4">DY22613</strain>
    </source>
</reference>
<dbReference type="InterPro" id="IPR042204">
    <property type="entry name" value="2Fe-2S-bd_N"/>
</dbReference>